<gene>
    <name evidence="2" type="ORF">ANN_08327</name>
</gene>
<organism evidence="2 3">
    <name type="scientific">Periplaneta americana</name>
    <name type="common">American cockroach</name>
    <name type="synonym">Blatta americana</name>
    <dbReference type="NCBI Taxonomy" id="6978"/>
    <lineage>
        <taxon>Eukaryota</taxon>
        <taxon>Metazoa</taxon>
        <taxon>Ecdysozoa</taxon>
        <taxon>Arthropoda</taxon>
        <taxon>Hexapoda</taxon>
        <taxon>Insecta</taxon>
        <taxon>Pterygota</taxon>
        <taxon>Neoptera</taxon>
        <taxon>Polyneoptera</taxon>
        <taxon>Dictyoptera</taxon>
        <taxon>Blattodea</taxon>
        <taxon>Blattoidea</taxon>
        <taxon>Blattidae</taxon>
        <taxon>Blattinae</taxon>
        <taxon>Periplaneta</taxon>
    </lineage>
</organism>
<evidence type="ECO:0000256" key="1">
    <source>
        <dbReference type="SAM" id="MobiDB-lite"/>
    </source>
</evidence>
<accession>A0ABQ8T143</accession>
<reference evidence="2 3" key="1">
    <citation type="journal article" date="2022" name="Allergy">
        <title>Genome assembly and annotation of Periplaneta americana reveal a comprehensive cockroach allergen profile.</title>
        <authorList>
            <person name="Wang L."/>
            <person name="Xiong Q."/>
            <person name="Saelim N."/>
            <person name="Wang L."/>
            <person name="Nong W."/>
            <person name="Wan A.T."/>
            <person name="Shi M."/>
            <person name="Liu X."/>
            <person name="Cao Q."/>
            <person name="Hui J.H.L."/>
            <person name="Sookrung N."/>
            <person name="Leung T.F."/>
            <person name="Tungtrongchitr A."/>
            <person name="Tsui S.K.W."/>
        </authorList>
    </citation>
    <scope>NUCLEOTIDE SEQUENCE [LARGE SCALE GENOMIC DNA]</scope>
    <source>
        <strain evidence="2">PWHHKU_190912</strain>
    </source>
</reference>
<dbReference type="EMBL" id="JAJSOF020000017">
    <property type="protein sequence ID" value="KAJ4440189.1"/>
    <property type="molecule type" value="Genomic_DNA"/>
</dbReference>
<protein>
    <submittedName>
        <fullName evidence="2">Uncharacterized protein</fullName>
    </submittedName>
</protein>
<proteinExistence type="predicted"/>
<comment type="caution">
    <text evidence="2">The sequence shown here is derived from an EMBL/GenBank/DDBJ whole genome shotgun (WGS) entry which is preliminary data.</text>
</comment>
<dbReference type="Proteomes" id="UP001148838">
    <property type="component" value="Unassembled WGS sequence"/>
</dbReference>
<evidence type="ECO:0000313" key="2">
    <source>
        <dbReference type="EMBL" id="KAJ4440189.1"/>
    </source>
</evidence>
<name>A0ABQ8T143_PERAM</name>
<feature type="region of interest" description="Disordered" evidence="1">
    <location>
        <begin position="107"/>
        <end position="174"/>
    </location>
</feature>
<feature type="compositionally biased region" description="Basic and acidic residues" evidence="1">
    <location>
        <begin position="138"/>
        <end position="174"/>
    </location>
</feature>
<feature type="compositionally biased region" description="Basic residues" evidence="1">
    <location>
        <begin position="112"/>
        <end position="129"/>
    </location>
</feature>
<evidence type="ECO:0000313" key="3">
    <source>
        <dbReference type="Proteomes" id="UP001148838"/>
    </source>
</evidence>
<keyword evidence="3" id="KW-1185">Reference proteome</keyword>
<sequence>MGSTERGADAVKRWFRSEAADFYDTKIDPMEKIQECSMDFGKRFMIFNFARLCNQYHNILVAPVAVAPVVALAAPVFVGLAVAEAFHVTTLSTSEIIQRLISTKKEGEEMRKRKNNEKKDRKRRERRKLGRESEEEESRGGEVGEARKEEKRKEKGMKRKEQIGRRRRKGEKDE</sequence>